<evidence type="ECO:0000313" key="3">
    <source>
        <dbReference type="Proteomes" id="UP000510888"/>
    </source>
</evidence>
<dbReference type="EMBL" id="AP023174">
    <property type="protein sequence ID" value="BCF86993.1"/>
    <property type="molecule type" value="Genomic_DNA"/>
</dbReference>
<dbReference type="Pfam" id="PF13432">
    <property type="entry name" value="TPR_16"/>
    <property type="match status" value="1"/>
</dbReference>
<gene>
    <name evidence="2" type="ORF">PPGU16_00600</name>
</gene>
<feature type="repeat" description="TPR" evidence="1">
    <location>
        <begin position="141"/>
        <end position="174"/>
    </location>
</feature>
<name>A0A7I8BEZ6_9BURK</name>
<dbReference type="SMART" id="SM00028">
    <property type="entry name" value="TPR"/>
    <property type="match status" value="3"/>
</dbReference>
<evidence type="ECO:0000313" key="2">
    <source>
        <dbReference type="EMBL" id="BCF86993.1"/>
    </source>
</evidence>
<evidence type="ECO:0008006" key="4">
    <source>
        <dbReference type="Google" id="ProtNLM"/>
    </source>
</evidence>
<dbReference type="Proteomes" id="UP000510888">
    <property type="component" value="Chromosome 1"/>
</dbReference>
<dbReference type="InterPro" id="IPR052384">
    <property type="entry name" value="TMTC_O-mannosyltransferase"/>
</dbReference>
<keyword evidence="1" id="KW-0802">TPR repeat</keyword>
<protein>
    <recommendedName>
        <fullName evidence="4">TPR repeat-containing protein</fullName>
    </recommendedName>
</protein>
<dbReference type="PANTHER" id="PTHR44216">
    <property type="entry name" value="PROTEIN O-MANNOSYL-TRANSFERASE TMTC2"/>
    <property type="match status" value="1"/>
</dbReference>
<accession>A0A7I8BEZ6</accession>
<dbReference type="PANTHER" id="PTHR44216:SF3">
    <property type="entry name" value="PROTEIN O-MANNOSYL-TRANSFERASE TMTC2"/>
    <property type="match status" value="1"/>
</dbReference>
<evidence type="ECO:0000256" key="1">
    <source>
        <dbReference type="PROSITE-ProRule" id="PRU00339"/>
    </source>
</evidence>
<sequence>MDSFQTFLRHAVAALQQDDRQAHDIWLQAASHLFPTDPASLDDMMPQLVARQRGREAETIARACAALAPRDPRALFRLGLTLQLMNRHGDAVAPYRDALAIEPDLYSLRNNLAGALMWTNSSSVEANELLMAALHQNPDDANVWVNLARSHLARLDLDSALEAERRAIGLQPDNPIVLGNHGQTLREAQQWENAERFTLAAHRAAPDTPSHLSNLSMIHLLRGNYADGWREHEARWDGSKELAGRRPVLPGPAWRGESLAGKTLLLWGEQGMGDLLQFCRYVPLLAERVHREGGRLSWNSFPQMGALLGRSLAQHVDEFTLGGGIEHLPKFDYEISLLSLPLLFDTREETIPSTVPYLQADPQAVDAWRQRLAGEKRLKVGLVWTGSHGHQRNPYRRVGLERYVDAFREFDNVAFYSLQPGASAEVAAARTAGLDIADHTAEFKSFDDTAAYLGALDLVITVCTSVAHLSGAIGQRTWVLLDVNPHWVWLLDRTDSPWYPSATLYRQSQFAQWEPVFDKLTRDLSALSDSRA</sequence>
<dbReference type="InterPro" id="IPR011990">
    <property type="entry name" value="TPR-like_helical_dom_sf"/>
</dbReference>
<proteinExistence type="predicted"/>
<dbReference type="Gene3D" id="3.40.50.2000">
    <property type="entry name" value="Glycogen Phosphorylase B"/>
    <property type="match status" value="1"/>
</dbReference>
<dbReference type="KEGG" id="plad:PPGU16_00600"/>
<feature type="repeat" description="TPR" evidence="1">
    <location>
        <begin position="72"/>
        <end position="105"/>
    </location>
</feature>
<keyword evidence="3" id="KW-1185">Reference proteome</keyword>
<reference evidence="2 3" key="1">
    <citation type="journal article" date="2020" name="Genes (Basel)">
        <title>Genomic Comparison of Insect Gut Symbionts from Divergent Burkholderia Subclades.</title>
        <authorList>
            <person name="Takeshita K."/>
            <person name="Kikuchi Y."/>
        </authorList>
    </citation>
    <scope>NUCLEOTIDE SEQUENCE [LARGE SCALE GENOMIC DNA]</scope>
    <source>
        <strain evidence="2 3">PGU16</strain>
    </source>
</reference>
<dbReference type="AlphaFoldDB" id="A0A7I8BEZ6"/>
<dbReference type="Gene3D" id="1.25.40.10">
    <property type="entry name" value="Tetratricopeptide repeat domain"/>
    <property type="match status" value="2"/>
</dbReference>
<dbReference type="InterPro" id="IPR019734">
    <property type="entry name" value="TPR_rpt"/>
</dbReference>
<dbReference type="SUPFAM" id="SSF53756">
    <property type="entry name" value="UDP-Glycosyltransferase/glycogen phosphorylase"/>
    <property type="match status" value="1"/>
</dbReference>
<organism evidence="2 3">
    <name type="scientific">Paraburkholderia largidicola</name>
    <dbReference type="NCBI Taxonomy" id="3014751"/>
    <lineage>
        <taxon>Bacteria</taxon>
        <taxon>Pseudomonadati</taxon>
        <taxon>Pseudomonadota</taxon>
        <taxon>Betaproteobacteria</taxon>
        <taxon>Burkholderiales</taxon>
        <taxon>Burkholderiaceae</taxon>
        <taxon>Paraburkholderia</taxon>
    </lineage>
</organism>
<dbReference type="PROSITE" id="PS50005">
    <property type="entry name" value="TPR"/>
    <property type="match status" value="2"/>
</dbReference>
<dbReference type="SUPFAM" id="SSF48452">
    <property type="entry name" value="TPR-like"/>
    <property type="match status" value="1"/>
</dbReference>